<keyword evidence="1" id="KW-0813">Transport</keyword>
<proteinExistence type="predicted"/>
<dbReference type="Gene3D" id="3.40.50.300">
    <property type="entry name" value="P-loop containing nucleotide triphosphate hydrolases"/>
    <property type="match status" value="1"/>
</dbReference>
<organism evidence="5 6">
    <name type="scientific">Alteromonas sediminis</name>
    <dbReference type="NCBI Taxonomy" id="2259342"/>
    <lineage>
        <taxon>Bacteria</taxon>
        <taxon>Pseudomonadati</taxon>
        <taxon>Pseudomonadota</taxon>
        <taxon>Gammaproteobacteria</taxon>
        <taxon>Alteromonadales</taxon>
        <taxon>Alteromonadaceae</taxon>
        <taxon>Alteromonas/Salinimonas group</taxon>
        <taxon>Alteromonas</taxon>
    </lineage>
</organism>
<keyword evidence="6" id="KW-1185">Reference proteome</keyword>
<dbReference type="SMART" id="SM00382">
    <property type="entry name" value="AAA"/>
    <property type="match status" value="1"/>
</dbReference>
<dbReference type="EMBL" id="RPOK01000002">
    <property type="protein sequence ID" value="RPJ67087.1"/>
    <property type="molecule type" value="Genomic_DNA"/>
</dbReference>
<dbReference type="SUPFAM" id="SSF50331">
    <property type="entry name" value="MOP-like"/>
    <property type="match status" value="1"/>
</dbReference>
<dbReference type="PANTHER" id="PTHR42781:SF4">
    <property type="entry name" value="SPERMIDINE_PUTRESCINE IMPORT ATP-BINDING PROTEIN POTA"/>
    <property type="match status" value="1"/>
</dbReference>
<dbReference type="InterPro" id="IPR027417">
    <property type="entry name" value="P-loop_NTPase"/>
</dbReference>
<reference evidence="5 6" key="1">
    <citation type="submission" date="2018-11" db="EMBL/GenBank/DDBJ databases">
        <authorList>
            <person name="Ye M.-Q."/>
            <person name="Du Z.-J."/>
        </authorList>
    </citation>
    <scope>NUCLEOTIDE SEQUENCE [LARGE SCALE GENOMIC DNA]</scope>
    <source>
        <strain evidence="5 6">U0105</strain>
    </source>
</reference>
<dbReference type="RefSeq" id="WP_124026992.1">
    <property type="nucleotide sequence ID" value="NZ_JBHRSN010000015.1"/>
</dbReference>
<dbReference type="Proteomes" id="UP000275281">
    <property type="component" value="Unassembled WGS sequence"/>
</dbReference>
<dbReference type="Pfam" id="PF00005">
    <property type="entry name" value="ABC_tran"/>
    <property type="match status" value="1"/>
</dbReference>
<name>A0A3N5Y0C0_9ALTE</name>
<dbReference type="GO" id="GO:0005524">
    <property type="term" value="F:ATP binding"/>
    <property type="evidence" value="ECO:0007669"/>
    <property type="project" value="UniProtKB-KW"/>
</dbReference>
<dbReference type="InterPro" id="IPR050093">
    <property type="entry name" value="ABC_SmlMolc_Importer"/>
</dbReference>
<dbReference type="PANTHER" id="PTHR42781">
    <property type="entry name" value="SPERMIDINE/PUTRESCINE IMPORT ATP-BINDING PROTEIN POTA"/>
    <property type="match status" value="1"/>
</dbReference>
<dbReference type="OrthoDB" id="9802264at2"/>
<gene>
    <name evidence="5" type="ORF">DRW07_05970</name>
</gene>
<evidence type="ECO:0000313" key="6">
    <source>
        <dbReference type="Proteomes" id="UP000275281"/>
    </source>
</evidence>
<evidence type="ECO:0000313" key="5">
    <source>
        <dbReference type="EMBL" id="RPJ67087.1"/>
    </source>
</evidence>
<protein>
    <submittedName>
        <fullName evidence="5">ATP-binding cassette domain-containing protein</fullName>
    </submittedName>
</protein>
<dbReference type="SUPFAM" id="SSF52540">
    <property type="entry name" value="P-loop containing nucleoside triphosphate hydrolases"/>
    <property type="match status" value="1"/>
</dbReference>
<feature type="domain" description="ABC transporter" evidence="4">
    <location>
        <begin position="1"/>
        <end position="225"/>
    </location>
</feature>
<evidence type="ECO:0000256" key="3">
    <source>
        <dbReference type="ARBA" id="ARBA00022840"/>
    </source>
</evidence>
<dbReference type="InterPro" id="IPR008995">
    <property type="entry name" value="Mo/tungstate-bd_C_term_dom"/>
</dbReference>
<dbReference type="InterPro" id="IPR003593">
    <property type="entry name" value="AAA+_ATPase"/>
</dbReference>
<keyword evidence="2" id="KW-0547">Nucleotide-binding</keyword>
<sequence>MELDLTIVRDTAMLGRVAVQFKEKVATVGIFGVSGAGKSTLLSAIAGLLPSSTGQLNWDGHTISPATTSPLLSLVFQRPALFPHMTIGEQLHMVAARPLRRLSAVSDISEGCQISHLLNKRPHQLSGGETQRAGLARALSYGPSVLLLDEPFSALDWDTRIQLQQYLRAWQNKHDVNIIMVSHQLEDLSAYCDGLIKFDGFEAVDFGSSDQVLQRHFHGAAPDEQVSVIRGKLLEVNSESNAVALEVEGVTIQVKSAITHRGHGTFILHPQQIITDRSDGVHPSLLNALIGEVVSITGTQDGNKLVGIKVGETALLAAVNKLAFERKPFVVGESITARFGVV</sequence>
<dbReference type="InterPro" id="IPR003439">
    <property type="entry name" value="ABC_transporter-like_ATP-bd"/>
</dbReference>
<accession>A0A3N5Y0C0</accession>
<comment type="caution">
    <text evidence="5">The sequence shown here is derived from an EMBL/GenBank/DDBJ whole genome shotgun (WGS) entry which is preliminary data.</text>
</comment>
<dbReference type="PROSITE" id="PS50893">
    <property type="entry name" value="ABC_TRANSPORTER_2"/>
    <property type="match status" value="1"/>
</dbReference>
<dbReference type="AlphaFoldDB" id="A0A3N5Y0C0"/>
<evidence type="ECO:0000256" key="1">
    <source>
        <dbReference type="ARBA" id="ARBA00022448"/>
    </source>
</evidence>
<dbReference type="GO" id="GO:0016887">
    <property type="term" value="F:ATP hydrolysis activity"/>
    <property type="evidence" value="ECO:0007669"/>
    <property type="project" value="InterPro"/>
</dbReference>
<evidence type="ECO:0000256" key="2">
    <source>
        <dbReference type="ARBA" id="ARBA00022741"/>
    </source>
</evidence>
<keyword evidence="3 5" id="KW-0067">ATP-binding</keyword>
<evidence type="ECO:0000259" key="4">
    <source>
        <dbReference type="PROSITE" id="PS50893"/>
    </source>
</evidence>